<reference evidence="1 2" key="1">
    <citation type="submission" date="2021-04" db="EMBL/GenBank/DDBJ databases">
        <authorList>
            <person name="De Guttry C."/>
            <person name="Zahm M."/>
            <person name="Klopp C."/>
            <person name="Cabau C."/>
            <person name="Louis A."/>
            <person name="Berthelot C."/>
            <person name="Parey E."/>
            <person name="Roest Crollius H."/>
            <person name="Montfort J."/>
            <person name="Robinson-Rechavi M."/>
            <person name="Bucao C."/>
            <person name="Bouchez O."/>
            <person name="Gislard M."/>
            <person name="Lluch J."/>
            <person name="Milhes M."/>
            <person name="Lampietro C."/>
            <person name="Lopez Roques C."/>
            <person name="Donnadieu C."/>
            <person name="Braasch I."/>
            <person name="Desvignes T."/>
            <person name="Postlethwait J."/>
            <person name="Bobe J."/>
            <person name="Wedekind C."/>
            <person name="Guiguen Y."/>
        </authorList>
    </citation>
    <scope>NUCLEOTIDE SEQUENCE [LARGE SCALE GENOMIC DNA]</scope>
    <source>
        <strain evidence="1">Cs_M1</strain>
        <tissue evidence="1">Blood</tissue>
    </source>
</reference>
<organism evidence="1 2">
    <name type="scientific">Coregonus suidteri</name>
    <dbReference type="NCBI Taxonomy" id="861788"/>
    <lineage>
        <taxon>Eukaryota</taxon>
        <taxon>Metazoa</taxon>
        <taxon>Chordata</taxon>
        <taxon>Craniata</taxon>
        <taxon>Vertebrata</taxon>
        <taxon>Euteleostomi</taxon>
        <taxon>Actinopterygii</taxon>
        <taxon>Neopterygii</taxon>
        <taxon>Teleostei</taxon>
        <taxon>Protacanthopterygii</taxon>
        <taxon>Salmoniformes</taxon>
        <taxon>Salmonidae</taxon>
        <taxon>Coregoninae</taxon>
        <taxon>Coregonus</taxon>
    </lineage>
</organism>
<dbReference type="Proteomes" id="UP001356427">
    <property type="component" value="Unassembled WGS sequence"/>
</dbReference>
<name>A0AAN8QV63_9TELE</name>
<dbReference type="AlphaFoldDB" id="A0AAN8QV63"/>
<keyword evidence="2" id="KW-1185">Reference proteome</keyword>
<sequence length="107" mass="12584">MECVFCPKVTRLSIPNHKLLDRHRRCGDCSLVTWGEIFNASFRGLCFAQPNEAVFYLYFQHYPAGVTSVPIFLFQLTNSPIYQSNKDYFPNITFWSFSRRSYPERLS</sequence>
<gene>
    <name evidence="1" type="ORF">J4Q44_G00176820</name>
</gene>
<dbReference type="EMBL" id="JAGTTL010000015">
    <property type="protein sequence ID" value="KAK6312018.1"/>
    <property type="molecule type" value="Genomic_DNA"/>
</dbReference>
<protein>
    <submittedName>
        <fullName evidence="1">Uncharacterized protein</fullName>
    </submittedName>
</protein>
<evidence type="ECO:0000313" key="1">
    <source>
        <dbReference type="EMBL" id="KAK6312018.1"/>
    </source>
</evidence>
<evidence type="ECO:0000313" key="2">
    <source>
        <dbReference type="Proteomes" id="UP001356427"/>
    </source>
</evidence>
<proteinExistence type="predicted"/>
<comment type="caution">
    <text evidence="1">The sequence shown here is derived from an EMBL/GenBank/DDBJ whole genome shotgun (WGS) entry which is preliminary data.</text>
</comment>
<accession>A0AAN8QV63</accession>